<protein>
    <submittedName>
        <fullName evidence="1">Uncharacterized protein</fullName>
    </submittedName>
</protein>
<dbReference type="Proteomes" id="UP001175226">
    <property type="component" value="Unassembled WGS sequence"/>
</dbReference>
<comment type="caution">
    <text evidence="1">The sequence shown here is derived from an EMBL/GenBank/DDBJ whole genome shotgun (WGS) entry which is preliminary data.</text>
</comment>
<sequence length="255" mass="28958">MTRMKLGNRAGSLRLHHVWYAMKLTYLRRLFICVTFAILTSAIPISDSTPHSRSDVSSIETTMTVQLDGGPKNENITQMNSDMTGSRWYYIAENWKLKDSDDNQTTRVILITNTNGRPLRQEEINFFEEVCVTICKSFHYCSNSRQIKQSALEMDHEDGGDRWWTVLPDVSKNPEKPPISKIISDSKDQDTCTKAVKQCLLLAGQALTQGPWLEANYPPGDAFFTPEVTDVVLTPWSAEKQREVRSDSAIVTYTI</sequence>
<keyword evidence="2" id="KW-1185">Reference proteome</keyword>
<proteinExistence type="predicted"/>
<dbReference type="EMBL" id="JAUEPT010000081">
    <property type="protein sequence ID" value="KAK0433475.1"/>
    <property type="molecule type" value="Genomic_DNA"/>
</dbReference>
<name>A0AA39MHB2_9AGAR</name>
<dbReference type="AlphaFoldDB" id="A0AA39MHB2"/>
<reference evidence="1" key="1">
    <citation type="submission" date="2023-06" db="EMBL/GenBank/DDBJ databases">
        <authorList>
            <consortium name="Lawrence Berkeley National Laboratory"/>
            <person name="Ahrendt S."/>
            <person name="Sahu N."/>
            <person name="Indic B."/>
            <person name="Wong-Bajracharya J."/>
            <person name="Merenyi Z."/>
            <person name="Ke H.-M."/>
            <person name="Monk M."/>
            <person name="Kocsube S."/>
            <person name="Drula E."/>
            <person name="Lipzen A."/>
            <person name="Balint B."/>
            <person name="Henrissat B."/>
            <person name="Andreopoulos B."/>
            <person name="Martin F.M."/>
            <person name="Harder C.B."/>
            <person name="Rigling D."/>
            <person name="Ford K.L."/>
            <person name="Foster G.D."/>
            <person name="Pangilinan J."/>
            <person name="Papanicolaou A."/>
            <person name="Barry K."/>
            <person name="LaButti K."/>
            <person name="Viragh M."/>
            <person name="Koriabine M."/>
            <person name="Yan M."/>
            <person name="Riley R."/>
            <person name="Champramary S."/>
            <person name="Plett K.L."/>
            <person name="Tsai I.J."/>
            <person name="Slot J."/>
            <person name="Sipos G."/>
            <person name="Plett J."/>
            <person name="Nagy L.G."/>
            <person name="Grigoriev I.V."/>
        </authorList>
    </citation>
    <scope>NUCLEOTIDE SEQUENCE</scope>
    <source>
        <strain evidence="1">FPL87.14</strain>
    </source>
</reference>
<accession>A0AA39MHB2</accession>
<gene>
    <name evidence="1" type="ORF">EV421DRAFT_1845075</name>
</gene>
<evidence type="ECO:0000313" key="1">
    <source>
        <dbReference type="EMBL" id="KAK0433475.1"/>
    </source>
</evidence>
<organism evidence="1 2">
    <name type="scientific">Armillaria borealis</name>
    <dbReference type="NCBI Taxonomy" id="47425"/>
    <lineage>
        <taxon>Eukaryota</taxon>
        <taxon>Fungi</taxon>
        <taxon>Dikarya</taxon>
        <taxon>Basidiomycota</taxon>
        <taxon>Agaricomycotina</taxon>
        <taxon>Agaricomycetes</taxon>
        <taxon>Agaricomycetidae</taxon>
        <taxon>Agaricales</taxon>
        <taxon>Marasmiineae</taxon>
        <taxon>Physalacriaceae</taxon>
        <taxon>Armillaria</taxon>
    </lineage>
</organism>
<evidence type="ECO:0000313" key="2">
    <source>
        <dbReference type="Proteomes" id="UP001175226"/>
    </source>
</evidence>